<feature type="domain" description="RDD" evidence="5">
    <location>
        <begin position="49"/>
        <end position="198"/>
    </location>
</feature>
<dbReference type="EMBL" id="SKFH01000007">
    <property type="protein sequence ID" value="TCZ73315.1"/>
    <property type="molecule type" value="Genomic_DNA"/>
</dbReference>
<reference evidence="6 7" key="1">
    <citation type="submission" date="2019-03" db="EMBL/GenBank/DDBJ databases">
        <authorList>
            <person name="Kim M.K.M."/>
        </authorList>
    </citation>
    <scope>NUCLEOTIDE SEQUENCE [LARGE SCALE GENOMIC DNA]</scope>
    <source>
        <strain evidence="6 7">17J68-15</strain>
    </source>
</reference>
<evidence type="ECO:0000313" key="6">
    <source>
        <dbReference type="EMBL" id="TCZ73315.1"/>
    </source>
</evidence>
<protein>
    <submittedName>
        <fullName evidence="6">RDD family protein</fullName>
    </submittedName>
</protein>
<dbReference type="GO" id="GO:0016020">
    <property type="term" value="C:membrane"/>
    <property type="evidence" value="ECO:0007669"/>
    <property type="project" value="UniProtKB-SubCell"/>
</dbReference>
<keyword evidence="4" id="KW-0472">Membrane</keyword>
<gene>
    <name evidence="6" type="ORF">E0486_06485</name>
</gene>
<keyword evidence="2" id="KW-0812">Transmembrane</keyword>
<evidence type="ECO:0000256" key="2">
    <source>
        <dbReference type="ARBA" id="ARBA00022692"/>
    </source>
</evidence>
<dbReference type="InterPro" id="IPR010432">
    <property type="entry name" value="RDD"/>
</dbReference>
<evidence type="ECO:0000256" key="3">
    <source>
        <dbReference type="ARBA" id="ARBA00022989"/>
    </source>
</evidence>
<evidence type="ECO:0000259" key="5">
    <source>
        <dbReference type="Pfam" id="PF06271"/>
    </source>
</evidence>
<name>A0A4R4E6J7_9BACT</name>
<dbReference type="Proteomes" id="UP000295164">
    <property type="component" value="Unassembled WGS sequence"/>
</dbReference>
<dbReference type="AlphaFoldDB" id="A0A4R4E6J7"/>
<keyword evidence="3" id="KW-1133">Transmembrane helix</keyword>
<evidence type="ECO:0000256" key="4">
    <source>
        <dbReference type="ARBA" id="ARBA00023136"/>
    </source>
</evidence>
<comment type="subcellular location">
    <subcellularLocation>
        <location evidence="1">Membrane</location>
        <topology evidence="1">Multi-pass membrane protein</topology>
    </subcellularLocation>
</comment>
<comment type="caution">
    <text evidence="6">The sequence shown here is derived from an EMBL/GenBank/DDBJ whole genome shotgun (WGS) entry which is preliminary data.</text>
</comment>
<organism evidence="6 7">
    <name type="scientific">Flaviaesturariibacter aridisoli</name>
    <dbReference type="NCBI Taxonomy" id="2545761"/>
    <lineage>
        <taxon>Bacteria</taxon>
        <taxon>Pseudomonadati</taxon>
        <taxon>Bacteroidota</taxon>
        <taxon>Chitinophagia</taxon>
        <taxon>Chitinophagales</taxon>
        <taxon>Chitinophagaceae</taxon>
        <taxon>Flaviaestuariibacter</taxon>
    </lineage>
</organism>
<dbReference type="PANTHER" id="PTHR38480">
    <property type="entry name" value="SLR0254 PROTEIN"/>
    <property type="match status" value="1"/>
</dbReference>
<dbReference type="Pfam" id="PF06271">
    <property type="entry name" value="RDD"/>
    <property type="match status" value="1"/>
</dbReference>
<evidence type="ECO:0000313" key="7">
    <source>
        <dbReference type="Proteomes" id="UP000295164"/>
    </source>
</evidence>
<dbReference type="PANTHER" id="PTHR38480:SF1">
    <property type="entry name" value="SLR0254 PROTEIN"/>
    <property type="match status" value="1"/>
</dbReference>
<sequence>MNNPSRNGGLCLGSVKYRNFPSIYVTCSRTMSTIHIPTSFNISITFPAAPFHRRLLAWIIDFAILATYAWGLKQIFDAAGEVDEEASQALRMFFQAVPIFLYHPVCELLMNGQSPGKRLMQLRVISDKGGRPSVSQVVIRWLIRTSDVMIIMCVLFLPYAALNPEAAKQIAVAFGLFVLDVVLVNVTGRHQRLGDILAHTILIRSAQKAGIEETIFLNVKDNYSPQYPQVLHLSDRDINAIKNILDSARKHHDYGLAERASEKIKRHLNIQNSMSPFEFLEILLKDYNYLTTH</sequence>
<evidence type="ECO:0000256" key="1">
    <source>
        <dbReference type="ARBA" id="ARBA00004141"/>
    </source>
</evidence>
<proteinExistence type="predicted"/>
<accession>A0A4R4E6J7</accession>
<keyword evidence="7" id="KW-1185">Reference proteome</keyword>
<dbReference type="OrthoDB" id="9814143at2"/>